<evidence type="ECO:0000256" key="5">
    <source>
        <dbReference type="SAM" id="MobiDB-lite"/>
    </source>
</evidence>
<dbReference type="SUPFAM" id="SSF46785">
    <property type="entry name" value="Winged helix' DNA-binding domain"/>
    <property type="match status" value="1"/>
</dbReference>
<dbReference type="Pfam" id="PF00126">
    <property type="entry name" value="HTH_1"/>
    <property type="match status" value="1"/>
</dbReference>
<protein>
    <submittedName>
        <fullName evidence="7">LysR family transcriptional regulator</fullName>
    </submittedName>
</protein>
<dbReference type="EMBL" id="VOKX01000112">
    <property type="protein sequence ID" value="KAB7834822.1"/>
    <property type="molecule type" value="Genomic_DNA"/>
</dbReference>
<feature type="region of interest" description="Disordered" evidence="5">
    <location>
        <begin position="302"/>
        <end position="330"/>
    </location>
</feature>
<dbReference type="Pfam" id="PF03466">
    <property type="entry name" value="LysR_substrate"/>
    <property type="match status" value="1"/>
</dbReference>
<dbReference type="PANTHER" id="PTHR30118">
    <property type="entry name" value="HTH-TYPE TRANSCRIPTIONAL REGULATOR LEUO-RELATED"/>
    <property type="match status" value="1"/>
</dbReference>
<evidence type="ECO:0000313" key="8">
    <source>
        <dbReference type="Proteomes" id="UP000327000"/>
    </source>
</evidence>
<proteinExistence type="inferred from homology"/>
<dbReference type="Gene3D" id="3.40.190.10">
    <property type="entry name" value="Periplasmic binding protein-like II"/>
    <property type="match status" value="2"/>
</dbReference>
<evidence type="ECO:0000256" key="1">
    <source>
        <dbReference type="ARBA" id="ARBA00009437"/>
    </source>
</evidence>
<feature type="domain" description="HTH lysR-type" evidence="6">
    <location>
        <begin position="8"/>
        <end position="65"/>
    </location>
</feature>
<dbReference type="GO" id="GO:0003677">
    <property type="term" value="F:DNA binding"/>
    <property type="evidence" value="ECO:0007669"/>
    <property type="project" value="UniProtKB-KW"/>
</dbReference>
<accession>A0A5N5W1U5</accession>
<reference evidence="7 8" key="1">
    <citation type="journal article" date="2019" name="Microb. Cell Fact.">
        <title>Exploring novel herbicidin analogues by transcriptional regulator overexpression and MS/MS molecular networking.</title>
        <authorList>
            <person name="Shi Y."/>
            <person name="Gu R."/>
            <person name="Li Y."/>
            <person name="Wang X."/>
            <person name="Ren W."/>
            <person name="Li X."/>
            <person name="Wang L."/>
            <person name="Xie Y."/>
            <person name="Hong B."/>
        </authorList>
    </citation>
    <scope>NUCLEOTIDE SEQUENCE [LARGE SCALE GENOMIC DNA]</scope>
    <source>
        <strain evidence="7 8">US-43</strain>
    </source>
</reference>
<dbReference type="AlphaFoldDB" id="A0A5N5W1U5"/>
<dbReference type="Proteomes" id="UP000327000">
    <property type="component" value="Unassembled WGS sequence"/>
</dbReference>
<evidence type="ECO:0000256" key="3">
    <source>
        <dbReference type="ARBA" id="ARBA00023125"/>
    </source>
</evidence>
<dbReference type="InterPro" id="IPR050389">
    <property type="entry name" value="LysR-type_TF"/>
</dbReference>
<keyword evidence="3" id="KW-0238">DNA-binding</keyword>
<dbReference type="SUPFAM" id="SSF53850">
    <property type="entry name" value="Periplasmic binding protein-like II"/>
    <property type="match status" value="1"/>
</dbReference>
<dbReference type="OrthoDB" id="8717159at2"/>
<dbReference type="RefSeq" id="WP_152265527.1">
    <property type="nucleotide sequence ID" value="NZ_VOKX01000112.1"/>
</dbReference>
<keyword evidence="2" id="KW-0805">Transcription regulation</keyword>
<comment type="caution">
    <text evidence="7">The sequence shown here is derived from an EMBL/GenBank/DDBJ whole genome shotgun (WGS) entry which is preliminary data.</text>
</comment>
<evidence type="ECO:0000256" key="4">
    <source>
        <dbReference type="ARBA" id="ARBA00023163"/>
    </source>
</evidence>
<dbReference type="InterPro" id="IPR036388">
    <property type="entry name" value="WH-like_DNA-bd_sf"/>
</dbReference>
<comment type="similarity">
    <text evidence="1">Belongs to the LysR transcriptional regulatory family.</text>
</comment>
<dbReference type="InterPro" id="IPR005119">
    <property type="entry name" value="LysR_subst-bd"/>
</dbReference>
<dbReference type="Gene3D" id="1.10.10.10">
    <property type="entry name" value="Winged helix-like DNA-binding domain superfamily/Winged helix DNA-binding domain"/>
    <property type="match status" value="1"/>
</dbReference>
<name>A0A5N5W1U5_STRMB</name>
<dbReference type="InterPro" id="IPR036390">
    <property type="entry name" value="WH_DNA-bd_sf"/>
</dbReference>
<dbReference type="GO" id="GO:0003700">
    <property type="term" value="F:DNA-binding transcription factor activity"/>
    <property type="evidence" value="ECO:0007669"/>
    <property type="project" value="InterPro"/>
</dbReference>
<evidence type="ECO:0000313" key="7">
    <source>
        <dbReference type="EMBL" id="KAB7834822.1"/>
    </source>
</evidence>
<evidence type="ECO:0000259" key="6">
    <source>
        <dbReference type="PROSITE" id="PS50931"/>
    </source>
</evidence>
<dbReference type="PROSITE" id="PS50931">
    <property type="entry name" value="HTH_LYSR"/>
    <property type="match status" value="1"/>
</dbReference>
<dbReference type="InterPro" id="IPR000847">
    <property type="entry name" value="LysR_HTH_N"/>
</dbReference>
<dbReference type="PANTHER" id="PTHR30118:SF15">
    <property type="entry name" value="TRANSCRIPTIONAL REGULATORY PROTEIN"/>
    <property type="match status" value="1"/>
</dbReference>
<sequence>MHRVHTRLDLNLLVALDALLEECSVTRAAERLGITEPAMSRTLGRIRRAVGDPVLVRAGHAMQPTPHAVAVRAEVHALVQRARAVLAPAAGPVWETLERTFTVVANDAVVTSVGDHLVSRLEARAPGVTVRFLAQLAGEGSRLREGVTDLEIGVLRSTAPEIRTEHLGRDRHVLAMRADNPLAEGELTVERIAAARHLQTSRHGRTGHPLDDALAETGHRRRVSATAPTYAATLLLLMGSRSFVSVIPWLHHRRTVETLGLTVRELPFALPPVNLSQAWHPRDDADPAHRWLRAQVREAVGTVLGPRDAQTSGSARSSAGRGPGADSVSR</sequence>
<keyword evidence="4" id="KW-0804">Transcription</keyword>
<keyword evidence="8" id="KW-1185">Reference proteome</keyword>
<gene>
    <name evidence="7" type="ORF">FRZ00_28760</name>
</gene>
<organism evidence="7 8">
    <name type="scientific">Streptomyces mobaraensis</name>
    <name type="common">Streptoverticillium mobaraense</name>
    <dbReference type="NCBI Taxonomy" id="35621"/>
    <lineage>
        <taxon>Bacteria</taxon>
        <taxon>Bacillati</taxon>
        <taxon>Actinomycetota</taxon>
        <taxon>Actinomycetes</taxon>
        <taxon>Kitasatosporales</taxon>
        <taxon>Streptomycetaceae</taxon>
        <taxon>Streptomyces</taxon>
    </lineage>
</organism>
<evidence type="ECO:0000256" key="2">
    <source>
        <dbReference type="ARBA" id="ARBA00023015"/>
    </source>
</evidence>